<comment type="caution">
    <text evidence="1">The sequence shown here is derived from an EMBL/GenBank/DDBJ whole genome shotgun (WGS) entry which is preliminary data.</text>
</comment>
<dbReference type="RefSeq" id="WP_259542590.1">
    <property type="nucleotide sequence ID" value="NZ_JANLCJ010000055.1"/>
</dbReference>
<evidence type="ECO:0000313" key="1">
    <source>
        <dbReference type="EMBL" id="MCS5736557.1"/>
    </source>
</evidence>
<keyword evidence="2" id="KW-1185">Reference proteome</keyword>
<reference evidence="1" key="1">
    <citation type="submission" date="2022-08" db="EMBL/GenBank/DDBJ databases">
        <authorList>
            <person name="Deng Y."/>
            <person name="Han X.-F."/>
            <person name="Zhang Y.-Q."/>
        </authorList>
    </citation>
    <scope>NUCLEOTIDE SEQUENCE</scope>
    <source>
        <strain evidence="1">CPCC 203386</strain>
    </source>
</reference>
<proteinExistence type="predicted"/>
<name>A0ABT2H9L3_9MICO</name>
<gene>
    <name evidence="1" type="ORF">N1032_22760</name>
</gene>
<protein>
    <submittedName>
        <fullName evidence="1">Uncharacterized protein</fullName>
    </submittedName>
</protein>
<dbReference type="EMBL" id="JANLCJ010000055">
    <property type="protein sequence ID" value="MCS5736557.1"/>
    <property type="molecule type" value="Genomic_DNA"/>
</dbReference>
<dbReference type="Proteomes" id="UP001165586">
    <property type="component" value="Unassembled WGS sequence"/>
</dbReference>
<sequence length="49" mass="5855">MLYSTTELKELIKTYFENEKEPTPRHFRAIGLKLSKQDVSNLKTRNKEQ</sequence>
<evidence type="ECO:0000313" key="2">
    <source>
        <dbReference type="Proteomes" id="UP001165586"/>
    </source>
</evidence>
<accession>A0ABT2H9L3</accession>
<organism evidence="1 2">
    <name type="scientific">Herbiconiux daphne</name>
    <dbReference type="NCBI Taxonomy" id="2970914"/>
    <lineage>
        <taxon>Bacteria</taxon>
        <taxon>Bacillati</taxon>
        <taxon>Actinomycetota</taxon>
        <taxon>Actinomycetes</taxon>
        <taxon>Micrococcales</taxon>
        <taxon>Microbacteriaceae</taxon>
        <taxon>Herbiconiux</taxon>
    </lineage>
</organism>